<accession>A0A1H7Q5F3</accession>
<gene>
    <name evidence="3" type="ORF">SAMN05444583_10946</name>
</gene>
<dbReference type="InterPro" id="IPR050272">
    <property type="entry name" value="Isochorismatase-like_hydrls"/>
</dbReference>
<dbReference type="PANTHER" id="PTHR43540:SF3">
    <property type="entry name" value="ENTEROBACTIN SYNTHASE COMPONENT B"/>
    <property type="match status" value="1"/>
</dbReference>
<dbReference type="PANTHER" id="PTHR43540">
    <property type="entry name" value="PEROXYUREIDOACRYLATE/UREIDOACRYLATE AMIDOHYDROLASE-RELATED"/>
    <property type="match status" value="1"/>
</dbReference>
<dbReference type="Pfam" id="PF00857">
    <property type="entry name" value="Isochorismatase"/>
    <property type="match status" value="1"/>
</dbReference>
<keyword evidence="4" id="KW-1185">Reference proteome</keyword>
<dbReference type="InterPro" id="IPR000868">
    <property type="entry name" value="Isochorismatase-like_dom"/>
</dbReference>
<reference evidence="4" key="1">
    <citation type="submission" date="2016-10" db="EMBL/GenBank/DDBJ databases">
        <authorList>
            <person name="Varghese N."/>
            <person name="Submissions S."/>
        </authorList>
    </citation>
    <scope>NUCLEOTIDE SEQUENCE [LARGE SCALE GENOMIC DNA]</scope>
    <source>
        <strain evidence="4">DSM 44675</strain>
    </source>
</reference>
<dbReference type="OrthoDB" id="5794853at2"/>
<feature type="domain" description="Isochorismatase-like" evidence="2">
    <location>
        <begin position="40"/>
        <end position="210"/>
    </location>
</feature>
<dbReference type="Proteomes" id="UP000198677">
    <property type="component" value="Unassembled WGS sequence"/>
</dbReference>
<dbReference type="GO" id="GO:0016829">
    <property type="term" value="F:lyase activity"/>
    <property type="evidence" value="ECO:0007669"/>
    <property type="project" value="UniProtKB-KW"/>
</dbReference>
<dbReference type="PRINTS" id="PR01398">
    <property type="entry name" value="ISCHRISMTASE"/>
</dbReference>
<keyword evidence="3" id="KW-0456">Lyase</keyword>
<evidence type="ECO:0000313" key="4">
    <source>
        <dbReference type="Proteomes" id="UP000198677"/>
    </source>
</evidence>
<dbReference type="InterPro" id="IPR036380">
    <property type="entry name" value="Isochorismatase-like_sf"/>
</dbReference>
<evidence type="ECO:0000259" key="2">
    <source>
        <dbReference type="Pfam" id="PF00857"/>
    </source>
</evidence>
<name>A0A1H7Q5F3_9NOCA</name>
<keyword evidence="1" id="KW-0378">Hydrolase</keyword>
<dbReference type="RefSeq" id="WP_143069443.1">
    <property type="nucleotide sequence ID" value="NZ_FOAW01000009.1"/>
</dbReference>
<dbReference type="AlphaFoldDB" id="A0A1H7Q5F3"/>
<proteinExistence type="predicted"/>
<dbReference type="GO" id="GO:0008908">
    <property type="term" value="F:isochorismatase activity"/>
    <property type="evidence" value="ECO:0007669"/>
    <property type="project" value="InterPro"/>
</dbReference>
<protein>
    <submittedName>
        <fullName evidence="3">Bifunctional isochorismate lyase / aryl carrier protein</fullName>
    </submittedName>
</protein>
<dbReference type="SUPFAM" id="SSF52499">
    <property type="entry name" value="Isochorismatase-like hydrolases"/>
    <property type="match status" value="1"/>
</dbReference>
<dbReference type="EMBL" id="FOAW01000009">
    <property type="protein sequence ID" value="SEL43223.1"/>
    <property type="molecule type" value="Genomic_DNA"/>
</dbReference>
<sequence>MREGGGPSVATFDMAVEDYDARDLIAMSGGPGWTVEVERSALLVHDLQPYYVDVLAHGVRSRVVAETSRLVDWAVGRGVPVIGSAPRAASDPAQRGLLGELWGMGPTERQSAETAIDSLESGVTWVKKRSYSAFFATDLAEELRRTGRDQLVVAGVFASAGILATTFDAFARDVQCFVTVEATADHTKDRHATALGLVAELTGRVVSVAEIVAR</sequence>
<evidence type="ECO:0000256" key="1">
    <source>
        <dbReference type="ARBA" id="ARBA00022801"/>
    </source>
</evidence>
<dbReference type="InterPro" id="IPR016291">
    <property type="entry name" value="Isochorismatase"/>
</dbReference>
<organism evidence="3 4">
    <name type="scientific">Rhodococcus maanshanensis</name>
    <dbReference type="NCBI Taxonomy" id="183556"/>
    <lineage>
        <taxon>Bacteria</taxon>
        <taxon>Bacillati</taxon>
        <taxon>Actinomycetota</taxon>
        <taxon>Actinomycetes</taxon>
        <taxon>Mycobacteriales</taxon>
        <taxon>Nocardiaceae</taxon>
        <taxon>Rhodococcus</taxon>
    </lineage>
</organism>
<evidence type="ECO:0000313" key="3">
    <source>
        <dbReference type="EMBL" id="SEL43223.1"/>
    </source>
</evidence>
<dbReference type="Gene3D" id="3.40.50.850">
    <property type="entry name" value="Isochorismatase-like"/>
    <property type="match status" value="1"/>
</dbReference>